<feature type="domain" description="RNA polymerase sigma-70 region 2" evidence="5">
    <location>
        <begin position="34"/>
        <end position="101"/>
    </location>
</feature>
<evidence type="ECO:0000256" key="4">
    <source>
        <dbReference type="ARBA" id="ARBA00023163"/>
    </source>
</evidence>
<dbReference type="PANTHER" id="PTHR43133:SF57">
    <property type="entry name" value="RNA POLYMERASE SIGMA-70 FACTOR"/>
    <property type="match status" value="1"/>
</dbReference>
<dbReference type="InterPro" id="IPR039425">
    <property type="entry name" value="RNA_pol_sigma-70-like"/>
</dbReference>
<dbReference type="Gene3D" id="1.10.1740.10">
    <property type="match status" value="1"/>
</dbReference>
<dbReference type="EMBL" id="JAVREQ010000001">
    <property type="protein sequence ID" value="MDT0377316.1"/>
    <property type="molecule type" value="Genomic_DNA"/>
</dbReference>
<protein>
    <submittedName>
        <fullName evidence="7">Sigma-70 family RNA polymerase sigma factor</fullName>
    </submittedName>
</protein>
<dbReference type="InterPro" id="IPR013325">
    <property type="entry name" value="RNA_pol_sigma_r2"/>
</dbReference>
<comment type="similarity">
    <text evidence="1">Belongs to the sigma-70 factor family. ECF subfamily.</text>
</comment>
<keyword evidence="3" id="KW-0731">Sigma factor</keyword>
<evidence type="ECO:0000256" key="3">
    <source>
        <dbReference type="ARBA" id="ARBA00023082"/>
    </source>
</evidence>
<dbReference type="InterPro" id="IPR007627">
    <property type="entry name" value="RNA_pol_sigma70_r2"/>
</dbReference>
<accession>A0ABU2NL30</accession>
<evidence type="ECO:0000313" key="7">
    <source>
        <dbReference type="EMBL" id="MDT0377316.1"/>
    </source>
</evidence>
<sequence>MKASRRTTSRRKAGEEPELVARARRRDPEAFAALFNETRGEVQRYITHRVRDPHLAEDLTSEVYAKAWRNVHTFTWQGTPFIGWLITIARTLVADHYKAARTRREVLEFTPGETFAEDCTPVGAITTSTEGAVLAAITREQVHTALAALSEDHRRVLLLQIWAGLTCAQVAHAMGLPSTGAMKTMRHRALGSLRTTDLMEVAA</sequence>
<evidence type="ECO:0000256" key="2">
    <source>
        <dbReference type="ARBA" id="ARBA00023015"/>
    </source>
</evidence>
<organism evidence="7 8">
    <name type="scientific">Streptomyces hazeniae</name>
    <dbReference type="NCBI Taxonomy" id="3075538"/>
    <lineage>
        <taxon>Bacteria</taxon>
        <taxon>Bacillati</taxon>
        <taxon>Actinomycetota</taxon>
        <taxon>Actinomycetes</taxon>
        <taxon>Kitasatosporales</taxon>
        <taxon>Streptomycetaceae</taxon>
        <taxon>Streptomyces</taxon>
    </lineage>
</organism>
<dbReference type="RefSeq" id="WP_311671802.1">
    <property type="nucleotide sequence ID" value="NZ_JAVREQ010000001.1"/>
</dbReference>
<dbReference type="Gene3D" id="1.10.10.10">
    <property type="entry name" value="Winged helix-like DNA-binding domain superfamily/Winged helix DNA-binding domain"/>
    <property type="match status" value="1"/>
</dbReference>
<feature type="domain" description="RNA polymerase sigma factor 70 region 4 type 2" evidence="6">
    <location>
        <begin position="139"/>
        <end position="190"/>
    </location>
</feature>
<dbReference type="InterPro" id="IPR013324">
    <property type="entry name" value="RNA_pol_sigma_r3/r4-like"/>
</dbReference>
<dbReference type="InterPro" id="IPR013249">
    <property type="entry name" value="RNA_pol_sigma70_r4_t2"/>
</dbReference>
<dbReference type="SUPFAM" id="SSF88946">
    <property type="entry name" value="Sigma2 domain of RNA polymerase sigma factors"/>
    <property type="match status" value="1"/>
</dbReference>
<keyword evidence="4" id="KW-0804">Transcription</keyword>
<keyword evidence="2" id="KW-0805">Transcription regulation</keyword>
<dbReference type="InterPro" id="IPR014284">
    <property type="entry name" value="RNA_pol_sigma-70_dom"/>
</dbReference>
<dbReference type="Pfam" id="PF04542">
    <property type="entry name" value="Sigma70_r2"/>
    <property type="match status" value="1"/>
</dbReference>
<keyword evidence="8" id="KW-1185">Reference proteome</keyword>
<evidence type="ECO:0000259" key="6">
    <source>
        <dbReference type="Pfam" id="PF08281"/>
    </source>
</evidence>
<name>A0ABU2NL30_9ACTN</name>
<dbReference type="SUPFAM" id="SSF88659">
    <property type="entry name" value="Sigma3 and sigma4 domains of RNA polymerase sigma factors"/>
    <property type="match status" value="1"/>
</dbReference>
<dbReference type="Proteomes" id="UP001183414">
    <property type="component" value="Unassembled WGS sequence"/>
</dbReference>
<evidence type="ECO:0000256" key="1">
    <source>
        <dbReference type="ARBA" id="ARBA00010641"/>
    </source>
</evidence>
<evidence type="ECO:0000313" key="8">
    <source>
        <dbReference type="Proteomes" id="UP001183414"/>
    </source>
</evidence>
<reference evidence="8" key="1">
    <citation type="submission" date="2023-07" db="EMBL/GenBank/DDBJ databases">
        <title>30 novel species of actinomycetes from the DSMZ collection.</title>
        <authorList>
            <person name="Nouioui I."/>
        </authorList>
    </citation>
    <scope>NUCLEOTIDE SEQUENCE [LARGE SCALE GENOMIC DNA]</scope>
    <source>
        <strain evidence="8">DSM 42041</strain>
    </source>
</reference>
<dbReference type="PANTHER" id="PTHR43133">
    <property type="entry name" value="RNA POLYMERASE ECF-TYPE SIGMA FACTO"/>
    <property type="match status" value="1"/>
</dbReference>
<proteinExistence type="inferred from homology"/>
<comment type="caution">
    <text evidence="7">The sequence shown here is derived from an EMBL/GenBank/DDBJ whole genome shotgun (WGS) entry which is preliminary data.</text>
</comment>
<evidence type="ECO:0000259" key="5">
    <source>
        <dbReference type="Pfam" id="PF04542"/>
    </source>
</evidence>
<gene>
    <name evidence="7" type="ORF">RM572_00810</name>
</gene>
<dbReference type="Pfam" id="PF08281">
    <property type="entry name" value="Sigma70_r4_2"/>
    <property type="match status" value="1"/>
</dbReference>
<dbReference type="NCBIfam" id="TIGR02937">
    <property type="entry name" value="sigma70-ECF"/>
    <property type="match status" value="1"/>
</dbReference>
<dbReference type="InterPro" id="IPR036388">
    <property type="entry name" value="WH-like_DNA-bd_sf"/>
</dbReference>